<dbReference type="InterPro" id="IPR036390">
    <property type="entry name" value="WH_DNA-bd_sf"/>
</dbReference>
<protein>
    <recommendedName>
        <fullName evidence="5">Transcription regulator TrmB N-terminal domain-containing protein</fullName>
    </recommendedName>
</protein>
<dbReference type="PANTHER" id="PTHR34293:SF1">
    <property type="entry name" value="HTH-TYPE TRANSCRIPTIONAL REGULATOR TRMBL2"/>
    <property type="match status" value="1"/>
</dbReference>
<gene>
    <name evidence="3" type="ORF">A2639_00425</name>
</gene>
<accession>A0A1G2HJ78</accession>
<reference evidence="3 4" key="1">
    <citation type="journal article" date="2016" name="Nat. Commun.">
        <title>Thousands of microbial genomes shed light on interconnected biogeochemical processes in an aquifer system.</title>
        <authorList>
            <person name="Anantharaman K."/>
            <person name="Brown C.T."/>
            <person name="Hug L.A."/>
            <person name="Sharon I."/>
            <person name="Castelle C.J."/>
            <person name="Probst A.J."/>
            <person name="Thomas B.C."/>
            <person name="Singh A."/>
            <person name="Wilkins M.J."/>
            <person name="Karaoz U."/>
            <person name="Brodie E.L."/>
            <person name="Williams K.H."/>
            <person name="Hubbard S.S."/>
            <person name="Banfield J.F."/>
        </authorList>
    </citation>
    <scope>NUCLEOTIDE SEQUENCE [LARGE SCALE GENOMIC DNA]</scope>
</reference>
<feature type="domain" description="Transcription regulator TrmB N-terminal" evidence="1">
    <location>
        <begin position="15"/>
        <end position="78"/>
    </location>
</feature>
<feature type="non-terminal residue" evidence="3">
    <location>
        <position position="260"/>
    </location>
</feature>
<dbReference type="SUPFAM" id="SSF56024">
    <property type="entry name" value="Phospholipase D/nuclease"/>
    <property type="match status" value="1"/>
</dbReference>
<dbReference type="Pfam" id="PF11495">
    <property type="entry name" value="Regulator_TrmB"/>
    <property type="match status" value="1"/>
</dbReference>
<dbReference type="Proteomes" id="UP000178991">
    <property type="component" value="Unassembled WGS sequence"/>
</dbReference>
<sequence>MLVEQDLVKKVKDYFDLNIYETKVWLALLKRGVASASEIASGSGVPRSRTYDVLESLEKRGFAIVKIGKPVKYIGVKPKMILEKLKNNVRTRAEEKIVEISQIKNTSEFENLESLYIQGLQPVKKEDITVALKGRSNISNHIRDIINHAKEEVIICTNVEEIISKAKLFHQTFLALKKSNVKLKIALSGDEKLIRHAEKKFDMKFRKVNIHAKFFIVDRKEILFYLSKAADEDTAIWLNSEFFSGAFAAMFDKAIKNING</sequence>
<evidence type="ECO:0000313" key="4">
    <source>
        <dbReference type="Proteomes" id="UP000178991"/>
    </source>
</evidence>
<dbReference type="Pfam" id="PF01978">
    <property type="entry name" value="TrmB"/>
    <property type="match status" value="1"/>
</dbReference>
<dbReference type="EMBL" id="MHOL01000019">
    <property type="protein sequence ID" value="OGZ62535.1"/>
    <property type="molecule type" value="Genomic_DNA"/>
</dbReference>
<dbReference type="InterPro" id="IPR036388">
    <property type="entry name" value="WH-like_DNA-bd_sf"/>
</dbReference>
<dbReference type="InterPro" id="IPR051797">
    <property type="entry name" value="TrmB-like"/>
</dbReference>
<dbReference type="SUPFAM" id="SSF46785">
    <property type="entry name" value="Winged helix' DNA-binding domain"/>
    <property type="match status" value="1"/>
</dbReference>
<proteinExistence type="predicted"/>
<dbReference type="InterPro" id="IPR021586">
    <property type="entry name" value="Tscrpt_reg_TrmB_C"/>
</dbReference>
<feature type="domain" description="Transcription regulator TrmB C-terminal" evidence="2">
    <location>
        <begin position="132"/>
        <end position="252"/>
    </location>
</feature>
<dbReference type="Gene3D" id="1.10.10.10">
    <property type="entry name" value="Winged helix-like DNA-binding domain superfamily/Winged helix DNA-binding domain"/>
    <property type="match status" value="1"/>
</dbReference>
<evidence type="ECO:0000259" key="1">
    <source>
        <dbReference type="Pfam" id="PF01978"/>
    </source>
</evidence>
<dbReference type="AlphaFoldDB" id="A0A1G2HJ78"/>
<evidence type="ECO:0008006" key="5">
    <source>
        <dbReference type="Google" id="ProtNLM"/>
    </source>
</evidence>
<evidence type="ECO:0000259" key="2">
    <source>
        <dbReference type="Pfam" id="PF11495"/>
    </source>
</evidence>
<dbReference type="PANTHER" id="PTHR34293">
    <property type="entry name" value="HTH-TYPE TRANSCRIPTIONAL REGULATOR TRMBL2"/>
    <property type="match status" value="1"/>
</dbReference>
<organism evidence="3 4">
    <name type="scientific">Candidatus Staskawiczbacteria bacterium RIFCSPHIGHO2_01_FULL_34_27</name>
    <dbReference type="NCBI Taxonomy" id="1802199"/>
    <lineage>
        <taxon>Bacteria</taxon>
        <taxon>Candidatus Staskawicziibacteriota</taxon>
    </lineage>
</organism>
<dbReference type="InterPro" id="IPR002831">
    <property type="entry name" value="Tscrpt_reg_TrmB_N"/>
</dbReference>
<evidence type="ECO:0000313" key="3">
    <source>
        <dbReference type="EMBL" id="OGZ62535.1"/>
    </source>
</evidence>
<name>A0A1G2HJ78_9BACT</name>
<comment type="caution">
    <text evidence="3">The sequence shown here is derived from an EMBL/GenBank/DDBJ whole genome shotgun (WGS) entry which is preliminary data.</text>
</comment>